<dbReference type="EMBL" id="HBHX01070604">
    <property type="protein sequence ID" value="CAE0151554.1"/>
    <property type="molecule type" value="Transcribed_RNA"/>
</dbReference>
<gene>
    <name evidence="2" type="ORF">HERI1096_LOCUS39005</name>
</gene>
<reference evidence="2" key="1">
    <citation type="submission" date="2021-01" db="EMBL/GenBank/DDBJ databases">
        <authorList>
            <person name="Corre E."/>
            <person name="Pelletier E."/>
            <person name="Niang G."/>
            <person name="Scheremetjew M."/>
            <person name="Finn R."/>
            <person name="Kale V."/>
            <person name="Holt S."/>
            <person name="Cochrane G."/>
            <person name="Meng A."/>
            <person name="Brown T."/>
            <person name="Cohen L."/>
        </authorList>
    </citation>
    <scope>NUCLEOTIDE SEQUENCE</scope>
    <source>
        <strain evidence="2">CCMP281</strain>
    </source>
</reference>
<accession>A0A7S3C3T3</accession>
<dbReference type="AlphaFoldDB" id="A0A7S3C3T3"/>
<feature type="compositionally biased region" description="Low complexity" evidence="1">
    <location>
        <begin position="41"/>
        <end position="70"/>
    </location>
</feature>
<feature type="compositionally biased region" description="Polar residues" evidence="1">
    <location>
        <begin position="87"/>
        <end position="112"/>
    </location>
</feature>
<sequence>MRSELAWVKTLDEMRLQDLATIQQLETRLAQWSVWHPQPTLGPNAGSSLAGSSANAGTSLVGAEASAAPPTESPLEEAIPRAPPSQGIPSQRIPSQGILSQGIPSQGTSGVQ</sequence>
<proteinExistence type="predicted"/>
<name>A0A7S3C3T3_9EUKA</name>
<evidence type="ECO:0000313" key="2">
    <source>
        <dbReference type="EMBL" id="CAE0151554.1"/>
    </source>
</evidence>
<organism evidence="2">
    <name type="scientific">Haptolina ericina</name>
    <dbReference type="NCBI Taxonomy" id="156174"/>
    <lineage>
        <taxon>Eukaryota</taxon>
        <taxon>Haptista</taxon>
        <taxon>Haptophyta</taxon>
        <taxon>Prymnesiophyceae</taxon>
        <taxon>Prymnesiales</taxon>
        <taxon>Prymnesiaceae</taxon>
        <taxon>Haptolina</taxon>
    </lineage>
</organism>
<evidence type="ECO:0000256" key="1">
    <source>
        <dbReference type="SAM" id="MobiDB-lite"/>
    </source>
</evidence>
<protein>
    <submittedName>
        <fullName evidence="2">Uncharacterized protein</fullName>
    </submittedName>
</protein>
<feature type="region of interest" description="Disordered" evidence="1">
    <location>
        <begin position="37"/>
        <end position="112"/>
    </location>
</feature>